<dbReference type="InterPro" id="IPR009001">
    <property type="entry name" value="Transl_elong_EF1A/Init_IF2_C"/>
</dbReference>
<keyword evidence="1" id="KW-0547">Nucleotide-binding</keyword>
<sequence length="61" mass="6528">MMDIRLTSTSGRVMSVKVALAKILLISPACTEIGEKMALSCSIDKYWCLGVYSGSPMPSSV</sequence>
<evidence type="ECO:0000259" key="3">
    <source>
        <dbReference type="Pfam" id="PF09173"/>
    </source>
</evidence>
<gene>
    <name evidence="4" type="ORF">BS47DRAFT_1481827</name>
</gene>
<organism evidence="4 5">
    <name type="scientific">Hydnum rufescens UP504</name>
    <dbReference type="NCBI Taxonomy" id="1448309"/>
    <lineage>
        <taxon>Eukaryota</taxon>
        <taxon>Fungi</taxon>
        <taxon>Dikarya</taxon>
        <taxon>Basidiomycota</taxon>
        <taxon>Agaricomycotina</taxon>
        <taxon>Agaricomycetes</taxon>
        <taxon>Cantharellales</taxon>
        <taxon>Hydnaceae</taxon>
        <taxon>Hydnum</taxon>
    </lineage>
</organism>
<evidence type="ECO:0000313" key="4">
    <source>
        <dbReference type="EMBL" id="KAF9519598.1"/>
    </source>
</evidence>
<proteinExistence type="predicted"/>
<evidence type="ECO:0000313" key="5">
    <source>
        <dbReference type="Proteomes" id="UP000886523"/>
    </source>
</evidence>
<name>A0A9P6B887_9AGAM</name>
<dbReference type="EMBL" id="MU128916">
    <property type="protein sequence ID" value="KAF9519598.1"/>
    <property type="molecule type" value="Genomic_DNA"/>
</dbReference>
<dbReference type="InterPro" id="IPR015256">
    <property type="entry name" value="eIF2g_C"/>
</dbReference>
<keyword evidence="2" id="KW-0342">GTP-binding</keyword>
<dbReference type="Gene3D" id="2.40.30.10">
    <property type="entry name" value="Translation factors"/>
    <property type="match status" value="1"/>
</dbReference>
<dbReference type="Proteomes" id="UP000886523">
    <property type="component" value="Unassembled WGS sequence"/>
</dbReference>
<dbReference type="GO" id="GO:0005525">
    <property type="term" value="F:GTP binding"/>
    <property type="evidence" value="ECO:0007669"/>
    <property type="project" value="UniProtKB-KW"/>
</dbReference>
<accession>A0A9P6B887</accession>
<dbReference type="SUPFAM" id="SSF50465">
    <property type="entry name" value="EF-Tu/eEF-1alpha/eIF2-gamma C-terminal domain"/>
    <property type="match status" value="1"/>
</dbReference>
<dbReference type="AlphaFoldDB" id="A0A9P6B887"/>
<keyword evidence="5" id="KW-1185">Reference proteome</keyword>
<protein>
    <recommendedName>
        <fullName evidence="3">Initiation factor eIF2 gamma C-terminal domain-containing protein</fullName>
    </recommendedName>
</protein>
<evidence type="ECO:0000256" key="2">
    <source>
        <dbReference type="ARBA" id="ARBA00023134"/>
    </source>
</evidence>
<evidence type="ECO:0000256" key="1">
    <source>
        <dbReference type="ARBA" id="ARBA00022741"/>
    </source>
</evidence>
<comment type="caution">
    <text evidence="4">The sequence shown here is derived from an EMBL/GenBank/DDBJ whole genome shotgun (WGS) entry which is preliminary data.</text>
</comment>
<dbReference type="OrthoDB" id="2688354at2759"/>
<feature type="domain" description="Initiation factor eIF2 gamma C-terminal" evidence="3">
    <location>
        <begin position="1"/>
        <end position="49"/>
    </location>
</feature>
<dbReference type="Pfam" id="PF09173">
    <property type="entry name" value="eIF2_C"/>
    <property type="match status" value="1"/>
</dbReference>
<reference evidence="4" key="1">
    <citation type="journal article" date="2020" name="Nat. Commun.">
        <title>Large-scale genome sequencing of mycorrhizal fungi provides insights into the early evolution of symbiotic traits.</title>
        <authorList>
            <person name="Miyauchi S."/>
            <person name="Kiss E."/>
            <person name="Kuo A."/>
            <person name="Drula E."/>
            <person name="Kohler A."/>
            <person name="Sanchez-Garcia M."/>
            <person name="Morin E."/>
            <person name="Andreopoulos B."/>
            <person name="Barry K.W."/>
            <person name="Bonito G."/>
            <person name="Buee M."/>
            <person name="Carver A."/>
            <person name="Chen C."/>
            <person name="Cichocki N."/>
            <person name="Clum A."/>
            <person name="Culley D."/>
            <person name="Crous P.W."/>
            <person name="Fauchery L."/>
            <person name="Girlanda M."/>
            <person name="Hayes R.D."/>
            <person name="Keri Z."/>
            <person name="LaButti K."/>
            <person name="Lipzen A."/>
            <person name="Lombard V."/>
            <person name="Magnuson J."/>
            <person name="Maillard F."/>
            <person name="Murat C."/>
            <person name="Nolan M."/>
            <person name="Ohm R.A."/>
            <person name="Pangilinan J."/>
            <person name="Pereira M.F."/>
            <person name="Perotto S."/>
            <person name="Peter M."/>
            <person name="Pfister S."/>
            <person name="Riley R."/>
            <person name="Sitrit Y."/>
            <person name="Stielow J.B."/>
            <person name="Szollosi G."/>
            <person name="Zifcakova L."/>
            <person name="Stursova M."/>
            <person name="Spatafora J.W."/>
            <person name="Tedersoo L."/>
            <person name="Vaario L.M."/>
            <person name="Yamada A."/>
            <person name="Yan M."/>
            <person name="Wang P."/>
            <person name="Xu J."/>
            <person name="Bruns T."/>
            <person name="Baldrian P."/>
            <person name="Vilgalys R."/>
            <person name="Dunand C."/>
            <person name="Henrissat B."/>
            <person name="Grigoriev I.V."/>
            <person name="Hibbett D."/>
            <person name="Nagy L.G."/>
            <person name="Martin F.M."/>
        </authorList>
    </citation>
    <scope>NUCLEOTIDE SEQUENCE</scope>
    <source>
        <strain evidence="4">UP504</strain>
    </source>
</reference>